<evidence type="ECO:0000313" key="1">
    <source>
        <dbReference type="EMBL" id="EEF60622.1"/>
    </source>
</evidence>
<dbReference type="Proteomes" id="UP000003688">
    <property type="component" value="Unassembled WGS sequence"/>
</dbReference>
<reference evidence="1 2" key="1">
    <citation type="journal article" date="2011" name="J. Bacteriol.">
        <title>Genome sequence of 'Pedosphaera parvula' Ellin514, an aerobic Verrucomicrobial isolate from pasture soil.</title>
        <authorList>
            <person name="Kant R."/>
            <person name="van Passel M.W."/>
            <person name="Sangwan P."/>
            <person name="Palva A."/>
            <person name="Lucas S."/>
            <person name="Copeland A."/>
            <person name="Lapidus A."/>
            <person name="Glavina Del Rio T."/>
            <person name="Dalin E."/>
            <person name="Tice H."/>
            <person name="Bruce D."/>
            <person name="Goodwin L."/>
            <person name="Pitluck S."/>
            <person name="Chertkov O."/>
            <person name="Larimer F.W."/>
            <person name="Land M.L."/>
            <person name="Hauser L."/>
            <person name="Brettin T.S."/>
            <person name="Detter J.C."/>
            <person name="Han S."/>
            <person name="de Vos W.M."/>
            <person name="Janssen P.H."/>
            <person name="Smidt H."/>
        </authorList>
    </citation>
    <scope>NUCLEOTIDE SEQUENCE [LARGE SCALE GENOMIC DNA]</scope>
    <source>
        <strain evidence="1 2">Ellin514</strain>
    </source>
</reference>
<dbReference type="AlphaFoldDB" id="B9XHP4"/>
<gene>
    <name evidence="1" type="ORF">Cflav_PD6213</name>
</gene>
<accession>B9XHP4</accession>
<organism evidence="1 2">
    <name type="scientific">Pedosphaera parvula (strain Ellin514)</name>
    <dbReference type="NCBI Taxonomy" id="320771"/>
    <lineage>
        <taxon>Bacteria</taxon>
        <taxon>Pseudomonadati</taxon>
        <taxon>Verrucomicrobiota</taxon>
        <taxon>Pedosphaerae</taxon>
        <taxon>Pedosphaerales</taxon>
        <taxon>Pedosphaeraceae</taxon>
        <taxon>Pedosphaera</taxon>
    </lineage>
</organism>
<proteinExistence type="predicted"/>
<keyword evidence="2" id="KW-1185">Reference proteome</keyword>
<dbReference type="STRING" id="320771.Cflav_PD6213"/>
<evidence type="ECO:0000313" key="2">
    <source>
        <dbReference type="Proteomes" id="UP000003688"/>
    </source>
</evidence>
<comment type="caution">
    <text evidence="1">The sequence shown here is derived from an EMBL/GenBank/DDBJ whole genome shotgun (WGS) entry which is preliminary data.</text>
</comment>
<name>B9XHP4_PEDPL</name>
<dbReference type="EMBL" id="ABOX02000015">
    <property type="protein sequence ID" value="EEF60622.1"/>
    <property type="molecule type" value="Genomic_DNA"/>
</dbReference>
<protein>
    <submittedName>
        <fullName evidence="1">Uncharacterized protein</fullName>
    </submittedName>
</protein>
<sequence>MVAACASRSGAKDFYKALGFTPSHTGMKLYLKWLPKISTPETAYPQTPMIYRSFPDSI</sequence>